<reference evidence="2 3" key="1">
    <citation type="journal article" date="2014" name="Agronomy (Basel)">
        <title>A Draft Genome Sequence for Ensete ventricosum, the Drought-Tolerant Tree Against Hunger.</title>
        <authorList>
            <person name="Harrison J."/>
            <person name="Moore K.A."/>
            <person name="Paszkiewicz K."/>
            <person name="Jones T."/>
            <person name="Grant M."/>
            <person name="Ambacheew D."/>
            <person name="Muzemil S."/>
            <person name="Studholme D.J."/>
        </authorList>
    </citation>
    <scope>NUCLEOTIDE SEQUENCE [LARGE SCALE GENOMIC DNA]</scope>
</reference>
<keyword evidence="1" id="KW-0175">Coiled coil</keyword>
<protein>
    <recommendedName>
        <fullName evidence="4">FH2 domain-containing protein</fullName>
    </recommendedName>
</protein>
<dbReference type="EMBL" id="AMZH03019473">
    <property type="protein sequence ID" value="RRT40311.1"/>
    <property type="molecule type" value="Genomic_DNA"/>
</dbReference>
<dbReference type="Gene3D" id="1.20.58.2220">
    <property type="entry name" value="Formin, FH2 domain"/>
    <property type="match status" value="1"/>
</dbReference>
<dbReference type="AlphaFoldDB" id="A0A426XLJ5"/>
<dbReference type="PANTHER" id="PTHR45733">
    <property type="entry name" value="FORMIN-J"/>
    <property type="match status" value="1"/>
</dbReference>
<evidence type="ECO:0000313" key="3">
    <source>
        <dbReference type="Proteomes" id="UP000287651"/>
    </source>
</evidence>
<dbReference type="InterPro" id="IPR051144">
    <property type="entry name" value="Formin_homology_domain"/>
</dbReference>
<proteinExistence type="predicted"/>
<dbReference type="InterPro" id="IPR042201">
    <property type="entry name" value="FH2_Formin_sf"/>
</dbReference>
<dbReference type="PANTHER" id="PTHR45733:SF8">
    <property type="entry name" value="FORMIN-J"/>
    <property type="match status" value="1"/>
</dbReference>
<evidence type="ECO:0008006" key="4">
    <source>
        <dbReference type="Google" id="ProtNLM"/>
    </source>
</evidence>
<evidence type="ECO:0000256" key="1">
    <source>
        <dbReference type="SAM" id="Coils"/>
    </source>
</evidence>
<organism evidence="2 3">
    <name type="scientific">Ensete ventricosum</name>
    <name type="common">Abyssinian banana</name>
    <name type="synonym">Musa ensete</name>
    <dbReference type="NCBI Taxonomy" id="4639"/>
    <lineage>
        <taxon>Eukaryota</taxon>
        <taxon>Viridiplantae</taxon>
        <taxon>Streptophyta</taxon>
        <taxon>Embryophyta</taxon>
        <taxon>Tracheophyta</taxon>
        <taxon>Spermatophyta</taxon>
        <taxon>Magnoliopsida</taxon>
        <taxon>Liliopsida</taxon>
        <taxon>Zingiberales</taxon>
        <taxon>Musaceae</taxon>
        <taxon>Ensete</taxon>
    </lineage>
</organism>
<comment type="caution">
    <text evidence="2">The sequence shown here is derived from an EMBL/GenBank/DDBJ whole genome shotgun (WGS) entry which is preliminary data.</text>
</comment>
<name>A0A426XLJ5_ENSVE</name>
<accession>A0A426XLJ5</accession>
<feature type="coiled-coil region" evidence="1">
    <location>
        <begin position="98"/>
        <end position="127"/>
    </location>
</feature>
<dbReference type="Proteomes" id="UP000287651">
    <property type="component" value="Unassembled WGS sequence"/>
</dbReference>
<gene>
    <name evidence="2" type="ORF">B296_00053988</name>
</gene>
<dbReference type="SUPFAM" id="SSF101447">
    <property type="entry name" value="Formin homology 2 domain (FH2 domain)"/>
    <property type="match status" value="1"/>
</dbReference>
<sequence>MIRYEIPLWVASGSIIDIRLKKNCSVAIGSKDRPRDRIWLPSYKLPEVLDFHNDLVRLEAASKGRNADMLAQYFGEDPARCPFEQVVSTLLNFTRMFERAHEENCKQLELERKKAQKDAEYEKLRHAIHKKGPEHLMQSPNVSGHTR</sequence>
<evidence type="ECO:0000313" key="2">
    <source>
        <dbReference type="EMBL" id="RRT40311.1"/>
    </source>
</evidence>